<dbReference type="EMBL" id="JAADYS010000190">
    <property type="protein sequence ID" value="KAF4471559.1"/>
    <property type="molecule type" value="Genomic_DNA"/>
</dbReference>
<feature type="active site" description="Nucleophile" evidence="5">
    <location>
        <position position="263"/>
    </location>
</feature>
<feature type="short sequence motif" description="GXSXG" evidence="5">
    <location>
        <begin position="261"/>
        <end position="265"/>
    </location>
</feature>
<keyword evidence="5" id="KW-0442">Lipid degradation</keyword>
<keyword evidence="5" id="KW-0378">Hydrolase</keyword>
<proteinExistence type="predicted"/>
<keyword evidence="2" id="KW-0863">Zinc-finger</keyword>
<dbReference type="PROSITE" id="PS00518">
    <property type="entry name" value="ZF_RING_1"/>
    <property type="match status" value="1"/>
</dbReference>
<dbReference type="InterPro" id="IPR057670">
    <property type="entry name" value="SH3_retrovirus"/>
</dbReference>
<dbReference type="Proteomes" id="UP000554235">
    <property type="component" value="Unassembled WGS sequence"/>
</dbReference>
<dbReference type="Pfam" id="PF01734">
    <property type="entry name" value="Patatin"/>
    <property type="match status" value="1"/>
</dbReference>
<organism evidence="8 9">
    <name type="scientific">Fusarium albosuccineum</name>
    <dbReference type="NCBI Taxonomy" id="1237068"/>
    <lineage>
        <taxon>Eukaryota</taxon>
        <taxon>Fungi</taxon>
        <taxon>Dikarya</taxon>
        <taxon>Ascomycota</taxon>
        <taxon>Pezizomycotina</taxon>
        <taxon>Sordariomycetes</taxon>
        <taxon>Hypocreomycetidae</taxon>
        <taxon>Hypocreales</taxon>
        <taxon>Nectriaceae</taxon>
        <taxon>Fusarium</taxon>
        <taxon>Fusarium decemcellulare species complex</taxon>
    </lineage>
</organism>
<keyword evidence="1" id="KW-0479">Metal-binding</keyword>
<evidence type="ECO:0000256" key="1">
    <source>
        <dbReference type="ARBA" id="ARBA00022723"/>
    </source>
</evidence>
<feature type="compositionally biased region" description="Basic and acidic residues" evidence="6">
    <location>
        <begin position="997"/>
        <end position="1006"/>
    </location>
</feature>
<protein>
    <submittedName>
        <fullName evidence="8">Retrotransposon hobase</fullName>
    </submittedName>
</protein>
<feature type="domain" description="PNPLA" evidence="7">
    <location>
        <begin position="222"/>
        <end position="437"/>
    </location>
</feature>
<evidence type="ECO:0000256" key="2">
    <source>
        <dbReference type="ARBA" id="ARBA00022771"/>
    </source>
</evidence>
<accession>A0A8H4PHK4</accession>
<evidence type="ECO:0000313" key="9">
    <source>
        <dbReference type="Proteomes" id="UP000554235"/>
    </source>
</evidence>
<dbReference type="GO" id="GO:0046486">
    <property type="term" value="P:glycerolipid metabolic process"/>
    <property type="evidence" value="ECO:0007669"/>
    <property type="project" value="UniProtKB-ARBA"/>
</dbReference>
<dbReference type="Pfam" id="PF25597">
    <property type="entry name" value="SH3_retrovirus"/>
    <property type="match status" value="1"/>
</dbReference>
<evidence type="ECO:0000256" key="6">
    <source>
        <dbReference type="SAM" id="MobiDB-lite"/>
    </source>
</evidence>
<keyword evidence="9" id="KW-1185">Reference proteome</keyword>
<dbReference type="PANTHER" id="PTHR24185:SF8">
    <property type="entry name" value="PNPLA DOMAIN-CONTAINING PROTEIN"/>
    <property type="match status" value="1"/>
</dbReference>
<dbReference type="GO" id="GO:0047499">
    <property type="term" value="F:calcium-independent phospholipase A2 activity"/>
    <property type="evidence" value="ECO:0007669"/>
    <property type="project" value="TreeGrafter"/>
</dbReference>
<feature type="short sequence motif" description="GXGXXG" evidence="5">
    <location>
        <begin position="226"/>
        <end position="231"/>
    </location>
</feature>
<dbReference type="InterPro" id="IPR002641">
    <property type="entry name" value="PNPLA_dom"/>
</dbReference>
<evidence type="ECO:0000256" key="3">
    <source>
        <dbReference type="ARBA" id="ARBA00022833"/>
    </source>
</evidence>
<feature type="region of interest" description="Disordered" evidence="6">
    <location>
        <begin position="953"/>
        <end position="1042"/>
    </location>
</feature>
<gene>
    <name evidence="8" type="ORF">FALBO_1525</name>
</gene>
<dbReference type="CDD" id="cd09272">
    <property type="entry name" value="RNase_HI_RT_Ty1"/>
    <property type="match status" value="1"/>
</dbReference>
<dbReference type="SUPFAM" id="SSF52151">
    <property type="entry name" value="FabD/lysophospholipase-like"/>
    <property type="match status" value="1"/>
</dbReference>
<keyword evidence="4 5" id="KW-0443">Lipid metabolism</keyword>
<evidence type="ECO:0000259" key="7">
    <source>
        <dbReference type="PROSITE" id="PS51635"/>
    </source>
</evidence>
<dbReference type="PROSITE" id="PS51635">
    <property type="entry name" value="PNPLA"/>
    <property type="match status" value="1"/>
</dbReference>
<feature type="short sequence motif" description="DGA/G" evidence="5">
    <location>
        <begin position="424"/>
        <end position="426"/>
    </location>
</feature>
<sequence>MAEFLRCGAGSAAESAAGPFDFLASSRLRREVPADLSDHIANFLEKFDSAASVRRVAVPLIASSLILDHYSPGMHLFDPHHVFRELYQDACSRASSKFRPGCRGSLPPTEMVRLISSDMFTQFAQFQAFDTPLDWHRRQLYRNRSILADVYSSETCFSCIRRRPKHHLHCGHFVCGTCIENFYTRDESDPWLFRSDACHICGQPTPGLSIRITPHTGRTRVLSIDGGGIRGAAPIGFLKAMQDEIGIPGYDVQRHFDVKVGTSSGALSVISLDILGWSVDDCMDHLRKFADASFSNQPGHLLRLLSRVPVVSGVAQLLSFLHVSLTGSKYSADGLEELLADTYGSERRITDASEATEMGTHVGVTLTRVSDGSIFLATNYNAAGTRSQDADYYHLSADDGREQPTWCQIYFPPEEIDGHGSFQDGGITCNNPAYIAVREAVALSQDGTEPSIVVSLGTGSTATSGAESPGILSDWFPLRLWRALWRPTGSKNAWEHFRSHYKTDHRTNFFRFDLELVDDAVALDDVDMMDAVQRQACDTARGSSDLRALGLLLRAEFFLFELDPSLPPRYSRGAYECVGRVTCRLRAKTSAYVAFMEQLCRGRASIQIGGQVLEFTNEDAHRDVCLRVCFSVPSLSSPVAVRLVEQGHASNVSGSPFTVEWLVRRQELDMRFGTTIHRRDRAMGACTSSRISRCMRIGANFPEVLWPEITACATYVYNRTPSASGGWKAPYELFHSRFRLGECSPLARPDLSHLRSYGCRADAMTSDAQLGRQRKRKLVPRAWLGILVGYTSSNSYRIWNPLRNEVFTTRDVVFDEHRHFDGSLAKLAEEIREMDLEEIQQRIDQLIRASENTRVTQDAVEKGDDIEEHADASANAQRASSDTSYTKARFEPLLTPPQFPPAVFFTAVGVGGGDEDEPSPLGEESPKERTTNRISWKAAFLAGIRPRKRLEDNPRRAHWPDHPVAASQGGHLGKFNRSTLAHKGDMPPLQQRRHAGEKKSREETRLRQRALSASAQEGAERAARGASETSPRAAKRKKASLIGTHWKNLSPLPSYGQLAKHPYRDEFREAEKSHLQGHKVASSWEKVSRAHAAGHQILGCHWVYTYKLDKHGRNVIQDTHSGCSTLRPRATPIRLRKALYGLRRSPLLWQRHLEIGLQAIGFRRAASENCCWQKGSITFFFYVDDCVLAFRRELRESAMTAIRALQQRYHLEGGQDLQLGIEAARGIERSSREPSEGPLTPMTREELLPYEGTASTHEIHDYQVKIGKILYAAVMTRPDIAFEASRLARFNQNPGPLHHTAANRALRYLDSSKHLCLEFGANPGGADDTLEVASDASFTDNSLDRRSSQAFAMKLFGGMIAWRVNKQTTVTASTTEAELLALSSAAKEAIFASRLISSLQIDLPDEKTHIASYASARRSTPTIRIQCDSTQTVRLVTTELVRLQTKLRHVDVHNHWLRQEVAEGKVSIEYTPSAEMMADGLMKSLAKEPFRIFRKQLNIKELIEGIIGLDAEIAPFPWRGFAEEHRDNTTNTIILYHITSDINSCRARFVIVTAPSLFVYRD</sequence>
<dbReference type="OrthoDB" id="4766886at2759"/>
<keyword evidence="3" id="KW-0862">Zinc</keyword>
<reference evidence="8 9" key="1">
    <citation type="submission" date="2020-01" db="EMBL/GenBank/DDBJ databases">
        <title>Identification and distribution of gene clusters putatively required for synthesis of sphingolipid metabolism inhibitors in phylogenetically diverse species of the filamentous fungus Fusarium.</title>
        <authorList>
            <person name="Kim H.-S."/>
            <person name="Busman M."/>
            <person name="Brown D.W."/>
            <person name="Divon H."/>
            <person name="Uhlig S."/>
            <person name="Proctor R.H."/>
        </authorList>
    </citation>
    <scope>NUCLEOTIDE SEQUENCE [LARGE SCALE GENOMIC DNA]</scope>
    <source>
        <strain evidence="8 9">NRRL 20459</strain>
    </source>
</reference>
<feature type="active site" description="Proton acceptor" evidence="5">
    <location>
        <position position="424"/>
    </location>
</feature>
<evidence type="ECO:0000313" key="8">
    <source>
        <dbReference type="EMBL" id="KAF4471559.1"/>
    </source>
</evidence>
<evidence type="ECO:0000256" key="5">
    <source>
        <dbReference type="PROSITE-ProRule" id="PRU01161"/>
    </source>
</evidence>
<dbReference type="InterPro" id="IPR017907">
    <property type="entry name" value="Znf_RING_CS"/>
</dbReference>
<dbReference type="GO" id="GO:0008270">
    <property type="term" value="F:zinc ion binding"/>
    <property type="evidence" value="ECO:0007669"/>
    <property type="project" value="UniProtKB-KW"/>
</dbReference>
<dbReference type="PANTHER" id="PTHR24185">
    <property type="entry name" value="CALCIUM-INDEPENDENT PHOSPHOLIPASE A2-GAMMA"/>
    <property type="match status" value="1"/>
</dbReference>
<dbReference type="InterPro" id="IPR016035">
    <property type="entry name" value="Acyl_Trfase/lysoPLipase"/>
</dbReference>
<dbReference type="GO" id="GO:0016042">
    <property type="term" value="P:lipid catabolic process"/>
    <property type="evidence" value="ECO:0007669"/>
    <property type="project" value="UniProtKB-UniRule"/>
</dbReference>
<dbReference type="GO" id="GO:0019369">
    <property type="term" value="P:arachidonate metabolic process"/>
    <property type="evidence" value="ECO:0007669"/>
    <property type="project" value="TreeGrafter"/>
</dbReference>
<comment type="caution">
    <text evidence="8">The sequence shown here is derived from an EMBL/GenBank/DDBJ whole genome shotgun (WGS) entry which is preliminary data.</text>
</comment>
<evidence type="ECO:0000256" key="4">
    <source>
        <dbReference type="ARBA" id="ARBA00023098"/>
    </source>
</evidence>
<dbReference type="GO" id="GO:0016020">
    <property type="term" value="C:membrane"/>
    <property type="evidence" value="ECO:0007669"/>
    <property type="project" value="TreeGrafter"/>
</dbReference>
<name>A0A8H4PHK4_9HYPO</name>
<dbReference type="CDD" id="cd07199">
    <property type="entry name" value="Pat17_PNPLA8_PNPLA9_like"/>
    <property type="match status" value="1"/>
</dbReference>
<dbReference type="Gene3D" id="3.40.1090.10">
    <property type="entry name" value="Cytosolic phospholipase A2 catalytic domain"/>
    <property type="match status" value="1"/>
</dbReference>
<feature type="region of interest" description="Disordered" evidence="6">
    <location>
        <begin position="910"/>
        <end position="931"/>
    </location>
</feature>